<reference evidence="5 6" key="1">
    <citation type="submission" date="2024-07" db="EMBL/GenBank/DDBJ databases">
        <title>Section-level genome sequencing and comparative genomics of Aspergillus sections Usti and Cavernicolus.</title>
        <authorList>
            <consortium name="Lawrence Berkeley National Laboratory"/>
            <person name="Nybo J.L."/>
            <person name="Vesth T.C."/>
            <person name="Theobald S."/>
            <person name="Frisvad J.C."/>
            <person name="Larsen T.O."/>
            <person name="Kjaerboelling I."/>
            <person name="Rothschild-Mancinelli K."/>
            <person name="Lyhne E.K."/>
            <person name="Kogle M.E."/>
            <person name="Barry K."/>
            <person name="Clum A."/>
            <person name="Na H."/>
            <person name="Ledsgaard L."/>
            <person name="Lin J."/>
            <person name="Lipzen A."/>
            <person name="Kuo A."/>
            <person name="Riley R."/>
            <person name="Mondo S."/>
            <person name="LaButti K."/>
            <person name="Haridas S."/>
            <person name="Pangalinan J."/>
            <person name="Salamov A.A."/>
            <person name="Simmons B.A."/>
            <person name="Magnuson J.K."/>
            <person name="Chen J."/>
            <person name="Drula E."/>
            <person name="Henrissat B."/>
            <person name="Wiebenga A."/>
            <person name="Lubbers R.J."/>
            <person name="Gomes A.C."/>
            <person name="Macurrencykelacurrency M.R."/>
            <person name="Stajich J."/>
            <person name="Grigoriev I.V."/>
            <person name="Mortensen U.H."/>
            <person name="De vries R.P."/>
            <person name="Baker S.E."/>
            <person name="Andersen M.R."/>
        </authorList>
    </citation>
    <scope>NUCLEOTIDE SEQUENCE [LARGE SCALE GENOMIC DNA]</scope>
    <source>
        <strain evidence="5 6">CBS 756.74</strain>
    </source>
</reference>
<dbReference type="SUPFAM" id="SSF48403">
    <property type="entry name" value="Ankyrin repeat"/>
    <property type="match status" value="1"/>
</dbReference>
<dbReference type="PANTHER" id="PTHR24198">
    <property type="entry name" value="ANKYRIN REPEAT AND PROTEIN KINASE DOMAIN-CONTAINING PROTEIN"/>
    <property type="match status" value="1"/>
</dbReference>
<name>A0ABR4KCT2_9EURO</name>
<dbReference type="InterPro" id="IPR002110">
    <property type="entry name" value="Ankyrin_rpt"/>
</dbReference>
<dbReference type="Gene3D" id="1.25.40.20">
    <property type="entry name" value="Ankyrin repeat-containing domain"/>
    <property type="match status" value="3"/>
</dbReference>
<keyword evidence="2 3" id="KW-0040">ANK repeat</keyword>
<protein>
    <submittedName>
        <fullName evidence="5">Ankyrin repeat-containing domain protein</fullName>
    </submittedName>
</protein>
<dbReference type="Pfam" id="PF12796">
    <property type="entry name" value="Ank_2"/>
    <property type="match status" value="1"/>
</dbReference>
<dbReference type="SMART" id="SM00248">
    <property type="entry name" value="ANK"/>
    <property type="match status" value="7"/>
</dbReference>
<dbReference type="PROSITE" id="PS50088">
    <property type="entry name" value="ANK_REPEAT"/>
    <property type="match status" value="1"/>
</dbReference>
<comment type="caution">
    <text evidence="5">The sequence shown here is derived from an EMBL/GenBank/DDBJ whole genome shotgun (WGS) entry which is preliminary data.</text>
</comment>
<sequence length="537" mass="60037">MPDDDSYYADFEEFPPELDGSSFTDAIRQDDIAQLNRYIASFPPTDLVRRTEAYHDDPFYLAVSEAGPETLHILLNIYTSAVKEEPAQSLKHRPFSLLHVACRSGNVGIVRFFLDNHESLESRLALGLADLNHQDFRSNKSLILEAAASLSELYLDEWEERNSNINRNEWFQDWIARGEETIQLLLERGCSTTDIIPPLRSGDHGKSQPQDSVLGLAVSRGRKPLIQRLITSGADVFLKHMHFHDVVAMFAFRRDTQLAHDVTTLHKAALFWNADAVELLLDYQSSGRFGRDLAKCRDTNGGLPLHWAAAGPGIDECKLRDKDLQIRISTTFKLLLSANAGCGGSAHAETVVQCLLDHDADPTIMDRGGKSVLHMLGYGSLQGGPISTAILDSLLSHGVDINKADNKGITALHVMVQNLRQISTVKYLLEHGADLQTSTANGNTVFHLVAQGRLLEVTREDGESRIPTSEDYTRAEDKMLRLLQAYGERSTLINQRNLAGKTPLELLEETRKQRREREEQMHARWGRDGGMPQRPGE</sequence>
<feature type="region of interest" description="Disordered" evidence="4">
    <location>
        <begin position="504"/>
        <end position="537"/>
    </location>
</feature>
<dbReference type="EMBL" id="JBFXLR010000021">
    <property type="protein sequence ID" value="KAL2850090.1"/>
    <property type="molecule type" value="Genomic_DNA"/>
</dbReference>
<evidence type="ECO:0000256" key="4">
    <source>
        <dbReference type="SAM" id="MobiDB-lite"/>
    </source>
</evidence>
<dbReference type="InterPro" id="IPR036770">
    <property type="entry name" value="Ankyrin_rpt-contain_sf"/>
</dbReference>
<evidence type="ECO:0000313" key="6">
    <source>
        <dbReference type="Proteomes" id="UP001610444"/>
    </source>
</evidence>
<dbReference type="Pfam" id="PF13606">
    <property type="entry name" value="Ank_3"/>
    <property type="match status" value="1"/>
</dbReference>
<proteinExistence type="predicted"/>
<accession>A0ABR4KCT2</accession>
<dbReference type="Proteomes" id="UP001610444">
    <property type="component" value="Unassembled WGS sequence"/>
</dbReference>
<gene>
    <name evidence="5" type="ORF">BJX68DRAFT_237313</name>
</gene>
<dbReference type="PROSITE" id="PS50297">
    <property type="entry name" value="ANK_REP_REGION"/>
    <property type="match status" value="1"/>
</dbReference>
<dbReference type="RefSeq" id="XP_070899172.1">
    <property type="nucleotide sequence ID" value="XM_071040174.1"/>
</dbReference>
<organism evidence="5 6">
    <name type="scientific">Aspergillus pseudodeflectus</name>
    <dbReference type="NCBI Taxonomy" id="176178"/>
    <lineage>
        <taxon>Eukaryota</taxon>
        <taxon>Fungi</taxon>
        <taxon>Dikarya</taxon>
        <taxon>Ascomycota</taxon>
        <taxon>Pezizomycotina</taxon>
        <taxon>Eurotiomycetes</taxon>
        <taxon>Eurotiomycetidae</taxon>
        <taxon>Eurotiales</taxon>
        <taxon>Aspergillaceae</taxon>
        <taxon>Aspergillus</taxon>
        <taxon>Aspergillus subgen. Nidulantes</taxon>
    </lineage>
</organism>
<feature type="compositionally biased region" description="Basic and acidic residues" evidence="4">
    <location>
        <begin position="508"/>
        <end position="527"/>
    </location>
</feature>
<dbReference type="PANTHER" id="PTHR24198:SF165">
    <property type="entry name" value="ANKYRIN REPEAT-CONTAINING PROTEIN-RELATED"/>
    <property type="match status" value="1"/>
</dbReference>
<keyword evidence="1" id="KW-0677">Repeat</keyword>
<evidence type="ECO:0000313" key="5">
    <source>
        <dbReference type="EMBL" id="KAL2850090.1"/>
    </source>
</evidence>
<evidence type="ECO:0000256" key="1">
    <source>
        <dbReference type="ARBA" id="ARBA00022737"/>
    </source>
</evidence>
<evidence type="ECO:0000256" key="2">
    <source>
        <dbReference type="ARBA" id="ARBA00023043"/>
    </source>
</evidence>
<dbReference type="GeneID" id="98155338"/>
<evidence type="ECO:0000256" key="3">
    <source>
        <dbReference type="PROSITE-ProRule" id="PRU00023"/>
    </source>
</evidence>
<keyword evidence="6" id="KW-1185">Reference proteome</keyword>
<feature type="repeat" description="ANK" evidence="3">
    <location>
        <begin position="407"/>
        <end position="440"/>
    </location>
</feature>